<dbReference type="InterPro" id="IPR002156">
    <property type="entry name" value="RNaseH_domain"/>
</dbReference>
<reference evidence="3" key="1">
    <citation type="submission" date="2025-08" db="UniProtKB">
        <authorList>
            <consortium name="RefSeq"/>
        </authorList>
    </citation>
    <scope>IDENTIFICATION</scope>
</reference>
<dbReference type="OrthoDB" id="10426568at2759"/>
<dbReference type="STRING" id="4097.A0A1S4DDU1"/>
<organism evidence="3">
    <name type="scientific">Nicotiana tabacum</name>
    <name type="common">Common tobacco</name>
    <dbReference type="NCBI Taxonomy" id="4097"/>
    <lineage>
        <taxon>Eukaryota</taxon>
        <taxon>Viridiplantae</taxon>
        <taxon>Streptophyta</taxon>
        <taxon>Embryophyta</taxon>
        <taxon>Tracheophyta</taxon>
        <taxon>Spermatophyta</taxon>
        <taxon>Magnoliopsida</taxon>
        <taxon>eudicotyledons</taxon>
        <taxon>Gunneridae</taxon>
        <taxon>Pentapetalae</taxon>
        <taxon>asterids</taxon>
        <taxon>lamiids</taxon>
        <taxon>Solanales</taxon>
        <taxon>Solanaceae</taxon>
        <taxon>Nicotianoideae</taxon>
        <taxon>Nicotianeae</taxon>
        <taxon>Nicotiana</taxon>
    </lineage>
</organism>
<feature type="domain" description="RNase H type-1" evidence="2">
    <location>
        <begin position="263"/>
        <end position="391"/>
    </location>
</feature>
<name>A0A1S4DDU1_TOBAC</name>
<dbReference type="PaxDb" id="4097-A0A1S4DDU1"/>
<evidence type="ECO:0000256" key="1">
    <source>
        <dbReference type="SAM" id="MobiDB-lite"/>
    </source>
</evidence>
<evidence type="ECO:0000259" key="2">
    <source>
        <dbReference type="PROSITE" id="PS50879"/>
    </source>
</evidence>
<evidence type="ECO:0000313" key="3">
    <source>
        <dbReference type="RefSeq" id="XP_016511597.1"/>
    </source>
</evidence>
<dbReference type="KEGG" id="nta:107828744"/>
<dbReference type="Gene3D" id="3.30.420.10">
    <property type="entry name" value="Ribonuclease H-like superfamily/Ribonuclease H"/>
    <property type="match status" value="1"/>
</dbReference>
<dbReference type="PROSITE" id="PS50879">
    <property type="entry name" value="RNASE_H_1"/>
    <property type="match status" value="1"/>
</dbReference>
<dbReference type="InterPro" id="IPR043128">
    <property type="entry name" value="Rev_trsase/Diguanyl_cyclase"/>
</dbReference>
<dbReference type="InterPro" id="IPR043502">
    <property type="entry name" value="DNA/RNA_pol_sf"/>
</dbReference>
<protein>
    <recommendedName>
        <fullName evidence="2">RNase H type-1 domain-containing protein</fullName>
    </recommendedName>
</protein>
<gene>
    <name evidence="3" type="primary">LOC107828744</name>
</gene>
<dbReference type="Gene3D" id="3.30.70.270">
    <property type="match status" value="1"/>
</dbReference>
<feature type="compositionally biased region" description="Polar residues" evidence="1">
    <location>
        <begin position="17"/>
        <end position="27"/>
    </location>
</feature>
<sequence>MSASQKDAGASEKDAVNQISTEIISKQTDVDSRPDVIQEPEENENIKITIKELEVVPLFEQWPERKIHIGARLNPDRRDKLIEYLKANTNYFSWSHSDMTASGKFLGFLVSNRGLEVNPAQIKAIKEIPDILTSKKEVQRLTCRIAALGRFISRSSEKNIKFFSVLKKQNQFEWTEEYRQALRDLKAYLTNPPLLSKPRMKKDYLYILQLQKLAKWEIVSEYDIIYKPRTTIKSKVLADFVADFNTKIIPEVEKELQIFTGANPSTWTLFTDGSSNVKGSGLGIVLIPPSGESIREAVKCYHITNNEAEYEAVIAGLELARELSIEQIMIKSDSQLVVNWMQGTYTAREARIQQYLKKARELVRQFQSWKIVQIPREENAEADALANLASVTEVTSEENAIYGIVPEGNKESQVLRRKAARYCLMRDNLYRKIFGSPLASYTTKAATGETLFSLVYGSEALIPVEIGEPSMRFTLATEESNDEELRINLDLLKQRREAALIRIAAQKQIIERYYNRKAHLS</sequence>
<dbReference type="AlphaFoldDB" id="A0A1S4DDU1"/>
<dbReference type="GO" id="GO:0003676">
    <property type="term" value="F:nucleic acid binding"/>
    <property type="evidence" value="ECO:0007669"/>
    <property type="project" value="InterPro"/>
</dbReference>
<dbReference type="PANTHER" id="PTHR48475:SF2">
    <property type="entry name" value="RIBONUCLEASE H"/>
    <property type="match status" value="1"/>
</dbReference>
<dbReference type="InterPro" id="IPR036397">
    <property type="entry name" value="RNaseH_sf"/>
</dbReference>
<accession>A0A1S4DDU1</accession>
<dbReference type="SUPFAM" id="SSF56672">
    <property type="entry name" value="DNA/RNA polymerases"/>
    <property type="match status" value="1"/>
</dbReference>
<dbReference type="PANTHER" id="PTHR48475">
    <property type="entry name" value="RIBONUCLEASE H"/>
    <property type="match status" value="1"/>
</dbReference>
<dbReference type="OMA" id="EWILECE"/>
<dbReference type="CDD" id="cd09279">
    <property type="entry name" value="RNase_HI_like"/>
    <property type="match status" value="1"/>
</dbReference>
<proteinExistence type="predicted"/>
<feature type="region of interest" description="Disordered" evidence="1">
    <location>
        <begin position="1"/>
        <end position="40"/>
    </location>
</feature>
<dbReference type="SUPFAM" id="SSF53098">
    <property type="entry name" value="Ribonuclease H-like"/>
    <property type="match status" value="1"/>
</dbReference>
<dbReference type="Pfam" id="PF13456">
    <property type="entry name" value="RVT_3"/>
    <property type="match status" value="1"/>
</dbReference>
<dbReference type="RefSeq" id="XP_016511597.1">
    <property type="nucleotide sequence ID" value="XM_016656111.1"/>
</dbReference>
<dbReference type="GO" id="GO:0004523">
    <property type="term" value="F:RNA-DNA hybrid ribonuclease activity"/>
    <property type="evidence" value="ECO:0007669"/>
    <property type="project" value="InterPro"/>
</dbReference>
<dbReference type="InterPro" id="IPR012337">
    <property type="entry name" value="RNaseH-like_sf"/>
</dbReference>